<dbReference type="GO" id="GO:0003824">
    <property type="term" value="F:catalytic activity"/>
    <property type="evidence" value="ECO:0007669"/>
    <property type="project" value="InterPro"/>
</dbReference>
<name>A0A7X5HVH2_9FIRM</name>
<evidence type="ECO:0000313" key="8">
    <source>
        <dbReference type="EMBL" id="NDL67402.1"/>
    </source>
</evidence>
<dbReference type="GO" id="GO:0051539">
    <property type="term" value="F:4 iron, 4 sulfur cluster binding"/>
    <property type="evidence" value="ECO:0007669"/>
    <property type="project" value="UniProtKB-KW"/>
</dbReference>
<evidence type="ECO:0000256" key="3">
    <source>
        <dbReference type="ARBA" id="ARBA00022723"/>
    </source>
</evidence>
<proteinExistence type="predicted"/>
<feature type="domain" description="Radical SAM core" evidence="7">
    <location>
        <begin position="66"/>
        <end position="292"/>
    </location>
</feature>
<dbReference type="GO" id="GO:0046872">
    <property type="term" value="F:metal ion binding"/>
    <property type="evidence" value="ECO:0007669"/>
    <property type="project" value="UniProtKB-KW"/>
</dbReference>
<reference evidence="8 9" key="1">
    <citation type="submission" date="2020-01" db="EMBL/GenBank/DDBJ databases">
        <title>Anaeroalcalibacter tamaniensis gen. nov., sp. nov., moderately halophilic strictly anaerobic fermenter bacterium from mud volcano of Taman peninsula.</title>
        <authorList>
            <person name="Frolova A."/>
            <person name="Merkel A.Y."/>
            <person name="Slobodkin A.I."/>
        </authorList>
    </citation>
    <scope>NUCLEOTIDE SEQUENCE [LARGE SCALE GENOMIC DNA]</scope>
    <source>
        <strain evidence="8 9">F-3ap</strain>
    </source>
</reference>
<keyword evidence="4 6" id="KW-0408">Iron</keyword>
<dbReference type="SFLD" id="SFLDS00029">
    <property type="entry name" value="Radical_SAM"/>
    <property type="match status" value="1"/>
</dbReference>
<dbReference type="InterPro" id="IPR013785">
    <property type="entry name" value="Aldolase_TIM"/>
</dbReference>
<dbReference type="RefSeq" id="WP_162370128.1">
    <property type="nucleotide sequence ID" value="NZ_JAAEEH010000014.1"/>
</dbReference>
<protein>
    <submittedName>
        <fullName evidence="8">Radical SAM protein</fullName>
    </submittedName>
</protein>
<dbReference type="PANTHER" id="PTHR30352">
    <property type="entry name" value="PYRUVATE FORMATE-LYASE-ACTIVATING ENZYME"/>
    <property type="match status" value="1"/>
</dbReference>
<evidence type="ECO:0000256" key="2">
    <source>
        <dbReference type="ARBA" id="ARBA00022691"/>
    </source>
</evidence>
<dbReference type="InterPro" id="IPR007197">
    <property type="entry name" value="rSAM"/>
</dbReference>
<evidence type="ECO:0000313" key="9">
    <source>
        <dbReference type="Proteomes" id="UP000461585"/>
    </source>
</evidence>
<dbReference type="PROSITE" id="PS51918">
    <property type="entry name" value="RADICAL_SAM"/>
    <property type="match status" value="1"/>
</dbReference>
<dbReference type="InterPro" id="IPR027596">
    <property type="entry name" value="AmmeMemoSam_rS"/>
</dbReference>
<keyword evidence="3 6" id="KW-0479">Metal-binding</keyword>
<comment type="cofactor">
    <cofactor evidence="6">
        <name>[4Fe-4S] cluster</name>
        <dbReference type="ChEBI" id="CHEBI:49883"/>
    </cofactor>
    <text evidence="6">Binds 1 [4Fe-4S] cluster. The cluster is coordinated with 3 cysteines and an exchangeable S-adenosyl-L-methionine.</text>
</comment>
<dbReference type="Gene3D" id="3.20.20.70">
    <property type="entry name" value="Aldolase class I"/>
    <property type="match status" value="1"/>
</dbReference>
<feature type="binding site" evidence="6">
    <location>
        <position position="81"/>
    </location>
    <ligand>
        <name>[4Fe-4S] cluster</name>
        <dbReference type="ChEBI" id="CHEBI:49883"/>
        <note>4Fe-4S-S-AdoMet</note>
    </ligand>
</feature>
<evidence type="ECO:0000256" key="1">
    <source>
        <dbReference type="ARBA" id="ARBA00022485"/>
    </source>
</evidence>
<gene>
    <name evidence="8" type="ORF">GXN74_06565</name>
</gene>
<evidence type="ECO:0000256" key="4">
    <source>
        <dbReference type="ARBA" id="ARBA00023004"/>
    </source>
</evidence>
<keyword evidence="9" id="KW-1185">Reference proteome</keyword>
<evidence type="ECO:0000256" key="5">
    <source>
        <dbReference type="ARBA" id="ARBA00023014"/>
    </source>
</evidence>
<keyword evidence="5 6" id="KW-0411">Iron-sulfur</keyword>
<evidence type="ECO:0000259" key="7">
    <source>
        <dbReference type="PROSITE" id="PS51918"/>
    </source>
</evidence>
<keyword evidence="2 6" id="KW-0949">S-adenosyl-L-methionine</keyword>
<dbReference type="InterPro" id="IPR034457">
    <property type="entry name" value="Organic_radical-activating"/>
</dbReference>
<comment type="caution">
    <text evidence="8">The sequence shown here is derived from an EMBL/GenBank/DDBJ whole genome shotgun (WGS) entry which is preliminary data.</text>
</comment>
<dbReference type="Proteomes" id="UP000461585">
    <property type="component" value="Unassembled WGS sequence"/>
</dbReference>
<organism evidence="8 9">
    <name type="scientific">Anaerotalea alkaliphila</name>
    <dbReference type="NCBI Taxonomy" id="2662126"/>
    <lineage>
        <taxon>Bacteria</taxon>
        <taxon>Bacillati</taxon>
        <taxon>Bacillota</taxon>
        <taxon>Clostridia</taxon>
        <taxon>Eubacteriales</taxon>
        <taxon>Anaerotalea</taxon>
    </lineage>
</organism>
<dbReference type="AlphaFoldDB" id="A0A7X5HVH2"/>
<dbReference type="PIRSF" id="PIRSF004869">
    <property type="entry name" value="PflX_prd"/>
    <property type="match status" value="1"/>
</dbReference>
<dbReference type="EMBL" id="JAAEEH010000014">
    <property type="protein sequence ID" value="NDL67402.1"/>
    <property type="molecule type" value="Genomic_DNA"/>
</dbReference>
<evidence type="ECO:0000256" key="6">
    <source>
        <dbReference type="PIRSR" id="PIRSR004869-50"/>
    </source>
</evidence>
<dbReference type="SUPFAM" id="SSF102114">
    <property type="entry name" value="Radical SAM enzymes"/>
    <property type="match status" value="1"/>
</dbReference>
<sequence>MHEAMYYEKTTGGVRCLLCPHRCRIPEGKNGLCGVRRAEGGSLYTLNYGKLSAIHVDPIEKKPLACWRPGSMIFSVGSFGCNMACPFCQNHEISKGRPRTSYHTPDGIVATIRGLDLDSIAYTYNEPTVYYEWMLDTARAAKQAGIANVMVTNGLICSEPLQEILPLMDAFNIDLKTWSDGLYRKLGGTTVEDVLQTIGTAAAASHVEVTLLIVPGFYYDPAKGPRDQQPALEAIEGLLERLRQAAPDVVLHITRYFPCYHMEEPATDVGYMLQVQETARKYFDTVLLGNVR</sequence>
<dbReference type="PANTHER" id="PTHR30352:SF5">
    <property type="entry name" value="PYRUVATE FORMATE-LYASE 1-ACTIVATING ENZYME"/>
    <property type="match status" value="1"/>
</dbReference>
<feature type="binding site" evidence="6">
    <location>
        <position position="85"/>
    </location>
    <ligand>
        <name>[4Fe-4S] cluster</name>
        <dbReference type="ChEBI" id="CHEBI:49883"/>
        <note>4Fe-4S-S-AdoMet</note>
    </ligand>
</feature>
<dbReference type="CDD" id="cd01335">
    <property type="entry name" value="Radical_SAM"/>
    <property type="match status" value="1"/>
</dbReference>
<dbReference type="InterPro" id="IPR058240">
    <property type="entry name" value="rSAM_sf"/>
</dbReference>
<dbReference type="Pfam" id="PF04055">
    <property type="entry name" value="Radical_SAM"/>
    <property type="match status" value="1"/>
</dbReference>
<dbReference type="SFLD" id="SFLDG01101">
    <property type="entry name" value="Uncharacterised_Radical_SAM_Su"/>
    <property type="match status" value="1"/>
</dbReference>
<keyword evidence="1" id="KW-0004">4Fe-4S</keyword>
<accession>A0A7X5HVH2</accession>
<dbReference type="InterPro" id="IPR016431">
    <property type="entry name" value="Pyrv-formate_lyase-activ_prd"/>
</dbReference>
<feature type="binding site" evidence="6">
    <location>
        <position position="88"/>
    </location>
    <ligand>
        <name>[4Fe-4S] cluster</name>
        <dbReference type="ChEBI" id="CHEBI:49883"/>
        <note>4Fe-4S-S-AdoMet</note>
    </ligand>
</feature>